<keyword evidence="3 5" id="KW-0547">Nucleotide-binding</keyword>
<evidence type="ECO:0000256" key="1">
    <source>
        <dbReference type="ARBA" id="ARBA00022679"/>
    </source>
</evidence>
<accession>A0A5C6BX48</accession>
<feature type="binding site" evidence="5">
    <location>
        <position position="53"/>
    </location>
    <ligand>
        <name>AMP</name>
        <dbReference type="ChEBI" id="CHEBI:456215"/>
    </ligand>
</feature>
<dbReference type="PRINTS" id="PR00094">
    <property type="entry name" value="ADENYLTKNASE"/>
</dbReference>
<dbReference type="Proteomes" id="UP000319908">
    <property type="component" value="Unassembled WGS sequence"/>
</dbReference>
<evidence type="ECO:0000256" key="7">
    <source>
        <dbReference type="RuleBase" id="RU003331"/>
    </source>
</evidence>
<keyword evidence="4 5" id="KW-0418">Kinase</keyword>
<evidence type="ECO:0000256" key="3">
    <source>
        <dbReference type="ARBA" id="ARBA00022741"/>
    </source>
</evidence>
<protein>
    <recommendedName>
        <fullName evidence="5 7">Adenylate kinase</fullName>
        <shortName evidence="5">AK</shortName>
        <ecNumber evidence="5 7">2.7.4.3</ecNumber>
    </recommendedName>
    <alternativeName>
        <fullName evidence="5">ATP-AMP transphosphorylase</fullName>
    </alternativeName>
    <alternativeName>
        <fullName evidence="5">ATP:AMP phosphotransferase</fullName>
    </alternativeName>
    <alternativeName>
        <fullName evidence="5">Adenylate monophosphate kinase</fullName>
    </alternativeName>
</protein>
<organism evidence="8 9">
    <name type="scientific">Allorhodopirellula heiligendammensis</name>
    <dbReference type="NCBI Taxonomy" id="2714739"/>
    <lineage>
        <taxon>Bacteria</taxon>
        <taxon>Pseudomonadati</taxon>
        <taxon>Planctomycetota</taxon>
        <taxon>Planctomycetia</taxon>
        <taxon>Pirellulales</taxon>
        <taxon>Pirellulaceae</taxon>
        <taxon>Allorhodopirellula</taxon>
    </lineage>
</organism>
<comment type="function">
    <text evidence="5">Catalyzes the reversible transfer of the terminal phosphate group between ATP and AMP. Plays an important role in cellular energy homeostasis and in adenine nucleotide metabolism.</text>
</comment>
<evidence type="ECO:0000256" key="6">
    <source>
        <dbReference type="RuleBase" id="RU003330"/>
    </source>
</evidence>
<dbReference type="EC" id="2.7.4.3" evidence="5 7"/>
<proteinExistence type="inferred from homology"/>
<comment type="subunit">
    <text evidence="5 7">Monomer.</text>
</comment>
<dbReference type="UniPathway" id="UPA00588">
    <property type="reaction ID" value="UER00649"/>
</dbReference>
<name>A0A5C6BX48_9BACT</name>
<dbReference type="Gene3D" id="3.40.50.300">
    <property type="entry name" value="P-loop containing nucleotide triphosphate hydrolases"/>
    <property type="match status" value="1"/>
</dbReference>
<dbReference type="InterPro" id="IPR033690">
    <property type="entry name" value="Adenylat_kinase_CS"/>
</dbReference>
<dbReference type="EMBL" id="SJPU01000002">
    <property type="protein sequence ID" value="TWU16880.1"/>
    <property type="molecule type" value="Genomic_DNA"/>
</dbReference>
<dbReference type="InterPro" id="IPR027417">
    <property type="entry name" value="P-loop_NTPase"/>
</dbReference>
<comment type="domain">
    <text evidence="5">Consists of three domains, a large central CORE domain and two small peripheral domains, NMPbind and LID, which undergo movements during catalysis. The LID domain closes over the site of phosphoryl transfer upon ATP binding. Assembling and dissambling the active center during each catalytic cycle provides an effective means to prevent ATP hydrolysis.</text>
</comment>
<dbReference type="GO" id="GO:0005524">
    <property type="term" value="F:ATP binding"/>
    <property type="evidence" value="ECO:0007669"/>
    <property type="project" value="UniProtKB-UniRule"/>
</dbReference>
<dbReference type="PROSITE" id="PS00113">
    <property type="entry name" value="ADENYLATE_KINASE"/>
    <property type="match status" value="1"/>
</dbReference>
<dbReference type="NCBIfam" id="NF011105">
    <property type="entry name" value="PRK14532.1"/>
    <property type="match status" value="1"/>
</dbReference>
<feature type="binding site" evidence="5">
    <location>
        <begin position="99"/>
        <end position="102"/>
    </location>
    <ligand>
        <name>AMP</name>
        <dbReference type="ChEBI" id="CHEBI:456215"/>
    </ligand>
</feature>
<dbReference type="GO" id="GO:0044209">
    <property type="term" value="P:AMP salvage"/>
    <property type="evidence" value="ECO:0007669"/>
    <property type="project" value="UniProtKB-UniRule"/>
</dbReference>
<evidence type="ECO:0000256" key="2">
    <source>
        <dbReference type="ARBA" id="ARBA00022727"/>
    </source>
</evidence>
<feature type="binding site" evidence="5">
    <location>
        <position position="147"/>
    </location>
    <ligand>
        <name>AMP</name>
        <dbReference type="ChEBI" id="CHEBI:456215"/>
    </ligand>
</feature>
<keyword evidence="1 5" id="KW-0808">Transferase</keyword>
<feature type="binding site" evidence="5">
    <location>
        <begin position="27"/>
        <end position="32"/>
    </location>
    <ligand>
        <name>ATP</name>
        <dbReference type="ChEBI" id="CHEBI:30616"/>
    </ligand>
</feature>
<feature type="binding site" evidence="5">
    <location>
        <position position="48"/>
    </location>
    <ligand>
        <name>AMP</name>
        <dbReference type="ChEBI" id="CHEBI:456215"/>
    </ligand>
</feature>
<feature type="binding site" evidence="5">
    <location>
        <position position="186"/>
    </location>
    <ligand>
        <name>ATP</name>
        <dbReference type="ChEBI" id="CHEBI:30616"/>
    </ligand>
</feature>
<dbReference type="Pfam" id="PF00406">
    <property type="entry name" value="ADK"/>
    <property type="match status" value="1"/>
</dbReference>
<keyword evidence="5 7" id="KW-0067">ATP-binding</keyword>
<keyword evidence="9" id="KW-1185">Reference proteome</keyword>
<comment type="caution">
    <text evidence="8">The sequence shown here is derived from an EMBL/GenBank/DDBJ whole genome shotgun (WGS) entry which is preliminary data.</text>
</comment>
<comment type="caution">
    <text evidence="5">Lacks conserved residue(s) required for the propagation of feature annotation.</text>
</comment>
<dbReference type="NCBIfam" id="NF001381">
    <property type="entry name" value="PRK00279.1-3"/>
    <property type="match status" value="1"/>
</dbReference>
<comment type="catalytic activity">
    <reaction evidence="5 7">
        <text>AMP + ATP = 2 ADP</text>
        <dbReference type="Rhea" id="RHEA:12973"/>
        <dbReference type="ChEBI" id="CHEBI:30616"/>
        <dbReference type="ChEBI" id="CHEBI:456215"/>
        <dbReference type="ChEBI" id="CHEBI:456216"/>
        <dbReference type="EC" id="2.7.4.3"/>
    </reaction>
</comment>
<dbReference type="CDD" id="cd01428">
    <property type="entry name" value="ADK"/>
    <property type="match status" value="1"/>
</dbReference>
<dbReference type="SUPFAM" id="SSF52540">
    <property type="entry name" value="P-loop containing nucleoside triphosphate hydrolases"/>
    <property type="match status" value="1"/>
</dbReference>
<evidence type="ECO:0000256" key="5">
    <source>
        <dbReference type="HAMAP-Rule" id="MF_00235"/>
    </source>
</evidence>
<feature type="binding site" evidence="5">
    <location>
        <position position="141"/>
    </location>
    <ligand>
        <name>ATP</name>
        <dbReference type="ChEBI" id="CHEBI:30616"/>
    </ligand>
</feature>
<dbReference type="HAMAP" id="MF_00235">
    <property type="entry name" value="Adenylate_kinase_Adk"/>
    <property type="match status" value="1"/>
</dbReference>
<sequence length="203" mass="22881">MAVHPRLSRDRNGGDSIVKIVFIGAPGSGKGTQCERLSAHLGIPHISTGEMLRSLDSEAGHDIHLRIDRGHFAPDEFIMRMMADRLGEDDCRSGYLLDGFPRTLVQAQAFDAVLRARSQQLDYVIHLVVDAAELVQRLIKRSQDGQRSDDSPEFIHERFELYEQRTAPLLAHYEDQSLVNAVDGMQCEEAVFQTICQLYQRCS</sequence>
<feature type="binding site" evidence="5">
    <location>
        <position position="158"/>
    </location>
    <ligand>
        <name>AMP</name>
        <dbReference type="ChEBI" id="CHEBI:456215"/>
    </ligand>
</feature>
<keyword evidence="5" id="KW-0963">Cytoplasm</keyword>
<evidence type="ECO:0000313" key="8">
    <source>
        <dbReference type="EMBL" id="TWU16880.1"/>
    </source>
</evidence>
<dbReference type="AlphaFoldDB" id="A0A5C6BX48"/>
<feature type="binding site" evidence="5">
    <location>
        <position position="106"/>
    </location>
    <ligand>
        <name>AMP</name>
        <dbReference type="ChEBI" id="CHEBI:456215"/>
    </ligand>
</feature>
<evidence type="ECO:0000313" key="9">
    <source>
        <dbReference type="Proteomes" id="UP000319908"/>
    </source>
</evidence>
<gene>
    <name evidence="8" type="primary">adk_2</name>
    <name evidence="5" type="synonym">adk</name>
    <name evidence="8" type="ORF">Poly21_40880</name>
</gene>
<comment type="pathway">
    <text evidence="5">Purine metabolism; AMP biosynthesis via salvage pathway; AMP from ADP: step 1/1.</text>
</comment>
<reference evidence="8 9" key="1">
    <citation type="journal article" date="2020" name="Antonie Van Leeuwenhoek">
        <title>Rhodopirellula heiligendammensis sp. nov., Rhodopirellula pilleata sp. nov., and Rhodopirellula solitaria sp. nov. isolated from natural or artificial marine surfaces in Northern Germany and California, USA, and emended description of the genus Rhodopirellula.</title>
        <authorList>
            <person name="Kallscheuer N."/>
            <person name="Wiegand S."/>
            <person name="Jogler M."/>
            <person name="Boedeker C."/>
            <person name="Peeters S.H."/>
            <person name="Rast P."/>
            <person name="Heuer A."/>
            <person name="Jetten M.S.M."/>
            <person name="Rohde M."/>
            <person name="Jogler C."/>
        </authorList>
    </citation>
    <scope>NUCLEOTIDE SEQUENCE [LARGE SCALE GENOMIC DNA]</scope>
    <source>
        <strain evidence="8 9">Poly21</strain>
    </source>
</reference>
<dbReference type="InterPro" id="IPR000850">
    <property type="entry name" value="Adenylat/UMP-CMP_kin"/>
</dbReference>
<dbReference type="GO" id="GO:0005737">
    <property type="term" value="C:cytoplasm"/>
    <property type="evidence" value="ECO:0007669"/>
    <property type="project" value="UniProtKB-SubCell"/>
</dbReference>
<keyword evidence="2 5" id="KW-0545">Nucleotide biosynthesis</keyword>
<evidence type="ECO:0000256" key="4">
    <source>
        <dbReference type="ARBA" id="ARBA00022777"/>
    </source>
</evidence>
<comment type="similarity">
    <text evidence="5 6">Belongs to the adenylate kinase family.</text>
</comment>
<dbReference type="PANTHER" id="PTHR23359">
    <property type="entry name" value="NUCLEOTIDE KINASE"/>
    <property type="match status" value="1"/>
</dbReference>
<dbReference type="GO" id="GO:0004017">
    <property type="term" value="F:AMP kinase activity"/>
    <property type="evidence" value="ECO:0007669"/>
    <property type="project" value="UniProtKB-UniRule"/>
</dbReference>
<comment type="subcellular location">
    <subcellularLocation>
        <location evidence="5 7">Cytoplasm</location>
    </subcellularLocation>
</comment>